<dbReference type="PROSITE" id="PS00108">
    <property type="entry name" value="PROTEIN_KINASE_ST"/>
    <property type="match status" value="1"/>
</dbReference>
<dbReference type="EC" id="2.7.12.2" evidence="8"/>
<sequence length="336" mass="37866">MPRDHRPAPLRIDQPSDENIDDTQHQRLEAFLRQRQIIGTLKPEDLEHLGDLGAGNGGVVTRVRHGPTKLILARKIIRLEVKPCIRNSILKELEILNYCSSPFIIGYYGACCRNGEISVFMEYMNAGSLDLILRRVGHGLPEDILGKVTIAVIKGLKYLRETHNIMHRDVKPSNILVNSNGEIKICDFGVSVQLIDSVANSFVGTRSYMSPERLRGETYTVQSDIWSLGLSLVELALGRYPIPPNDGNQETRSLSIFEQLEYIVKNAPPTVPREGFSAEFKDLVDRCLCRNPEERFDLRTIVEHPFIKRAEGEKVDISKWVCKVCGLDPLTPVNVP</sequence>
<keyword evidence="2" id="KW-0808">Transferase</keyword>
<keyword evidence="16" id="KW-1185">Reference proteome</keyword>
<evidence type="ECO:0000259" key="14">
    <source>
        <dbReference type="PROSITE" id="PS50011"/>
    </source>
</evidence>
<dbReference type="InterPro" id="IPR000719">
    <property type="entry name" value="Prot_kinase_dom"/>
</dbReference>
<dbReference type="PANTHER" id="PTHR47448:SF1">
    <property type="entry name" value="SERINE_THREONINE-PROTEIN KINASE STE7 HOMOLOG"/>
    <property type="match status" value="1"/>
</dbReference>
<evidence type="ECO:0000256" key="7">
    <source>
        <dbReference type="ARBA" id="ARBA00038035"/>
    </source>
</evidence>
<keyword evidence="3 12" id="KW-0547">Nucleotide-binding</keyword>
<name>A0ABQ7S9R0_9ACAR</name>
<evidence type="ECO:0000313" key="15">
    <source>
        <dbReference type="EMBL" id="KAG9510164.1"/>
    </source>
</evidence>
<comment type="catalytic activity">
    <reaction evidence="9">
        <text>L-seryl-[protein] + ATP = O-phospho-L-seryl-[protein] + ADP + H(+)</text>
        <dbReference type="Rhea" id="RHEA:17989"/>
        <dbReference type="Rhea" id="RHEA-COMP:9863"/>
        <dbReference type="Rhea" id="RHEA-COMP:11604"/>
        <dbReference type="ChEBI" id="CHEBI:15378"/>
        <dbReference type="ChEBI" id="CHEBI:29999"/>
        <dbReference type="ChEBI" id="CHEBI:30616"/>
        <dbReference type="ChEBI" id="CHEBI:83421"/>
        <dbReference type="ChEBI" id="CHEBI:456216"/>
        <dbReference type="EC" id="2.7.12.2"/>
    </reaction>
</comment>
<evidence type="ECO:0000256" key="5">
    <source>
        <dbReference type="ARBA" id="ARBA00022840"/>
    </source>
</evidence>
<evidence type="ECO:0000256" key="9">
    <source>
        <dbReference type="ARBA" id="ARBA00049014"/>
    </source>
</evidence>
<feature type="binding site" evidence="12">
    <location>
        <position position="75"/>
    </location>
    <ligand>
        <name>ATP</name>
        <dbReference type="ChEBI" id="CHEBI:30616"/>
    </ligand>
</feature>
<dbReference type="PANTHER" id="PTHR47448">
    <property type="entry name" value="DUAL SPECIFICITY MITOGEN-ACTIVATED PROTEIN KINASE KINASE DSOR1-LIKE PROTEIN"/>
    <property type="match status" value="1"/>
</dbReference>
<keyword evidence="4 15" id="KW-0418">Kinase</keyword>
<dbReference type="PROSITE" id="PS00107">
    <property type="entry name" value="PROTEIN_KINASE_ATP"/>
    <property type="match status" value="1"/>
</dbReference>
<keyword evidence="5 12" id="KW-0067">ATP-binding</keyword>
<comment type="caution">
    <text evidence="15">The sequence shown here is derived from an EMBL/GenBank/DDBJ whole genome shotgun (WGS) entry which is preliminary data.</text>
</comment>
<dbReference type="InterPro" id="IPR008271">
    <property type="entry name" value="Ser/Thr_kinase_AS"/>
</dbReference>
<dbReference type="Pfam" id="PF00069">
    <property type="entry name" value="Pkinase"/>
    <property type="match status" value="1"/>
</dbReference>
<dbReference type="GO" id="GO:0016301">
    <property type="term" value="F:kinase activity"/>
    <property type="evidence" value="ECO:0007669"/>
    <property type="project" value="UniProtKB-KW"/>
</dbReference>
<evidence type="ECO:0000256" key="2">
    <source>
        <dbReference type="ARBA" id="ARBA00022679"/>
    </source>
</evidence>
<dbReference type="PROSITE" id="PS50011">
    <property type="entry name" value="PROTEIN_KINASE_DOM"/>
    <property type="match status" value="1"/>
</dbReference>
<dbReference type="InterPro" id="IPR017441">
    <property type="entry name" value="Protein_kinase_ATP_BS"/>
</dbReference>
<evidence type="ECO:0000256" key="13">
    <source>
        <dbReference type="RuleBase" id="RU000304"/>
    </source>
</evidence>
<dbReference type="EMBL" id="JAIFTH010000217">
    <property type="protein sequence ID" value="KAG9510164.1"/>
    <property type="molecule type" value="Genomic_DNA"/>
</dbReference>
<dbReference type="InterPro" id="IPR050915">
    <property type="entry name" value="MAP_kinase_kinase"/>
</dbReference>
<accession>A0ABQ7S9R0</accession>
<evidence type="ECO:0000256" key="11">
    <source>
        <dbReference type="ARBA" id="ARBA00051693"/>
    </source>
</evidence>
<evidence type="ECO:0000256" key="10">
    <source>
        <dbReference type="ARBA" id="ARBA00049299"/>
    </source>
</evidence>
<evidence type="ECO:0000256" key="8">
    <source>
        <dbReference type="ARBA" id="ARBA00038999"/>
    </source>
</evidence>
<dbReference type="Gene3D" id="1.10.510.10">
    <property type="entry name" value="Transferase(Phosphotransferase) domain 1"/>
    <property type="match status" value="1"/>
</dbReference>
<comment type="catalytic activity">
    <reaction evidence="11">
        <text>L-tyrosyl-[protein] + ATP = O-phospho-L-tyrosyl-[protein] + ADP + H(+)</text>
        <dbReference type="Rhea" id="RHEA:10596"/>
        <dbReference type="Rhea" id="RHEA-COMP:10136"/>
        <dbReference type="Rhea" id="RHEA-COMP:20101"/>
        <dbReference type="ChEBI" id="CHEBI:15378"/>
        <dbReference type="ChEBI" id="CHEBI:30616"/>
        <dbReference type="ChEBI" id="CHEBI:46858"/>
        <dbReference type="ChEBI" id="CHEBI:61978"/>
        <dbReference type="ChEBI" id="CHEBI:456216"/>
        <dbReference type="EC" id="2.7.12.2"/>
    </reaction>
</comment>
<proteinExistence type="inferred from homology"/>
<evidence type="ECO:0000256" key="4">
    <source>
        <dbReference type="ARBA" id="ARBA00022777"/>
    </source>
</evidence>
<dbReference type="Proteomes" id="UP000825002">
    <property type="component" value="Unassembled WGS sequence"/>
</dbReference>
<dbReference type="SMART" id="SM00220">
    <property type="entry name" value="S_TKc"/>
    <property type="match status" value="1"/>
</dbReference>
<comment type="similarity">
    <text evidence="7">Belongs to the protein kinase superfamily. STE Ser/Thr protein kinase family. MAP kinase kinase subfamily.</text>
</comment>
<protein>
    <recommendedName>
        <fullName evidence="8">mitogen-activated protein kinase kinase</fullName>
        <ecNumber evidence="8">2.7.12.2</ecNumber>
    </recommendedName>
</protein>
<gene>
    <name evidence="15" type="primary">Dsor1</name>
    <name evidence="15" type="ORF">GZH46_01303</name>
</gene>
<feature type="domain" description="Protein kinase" evidence="14">
    <location>
        <begin position="46"/>
        <end position="307"/>
    </location>
</feature>
<organism evidence="15 16">
    <name type="scientific">Fragariocoptes setiger</name>
    <dbReference type="NCBI Taxonomy" id="1670756"/>
    <lineage>
        <taxon>Eukaryota</taxon>
        <taxon>Metazoa</taxon>
        <taxon>Ecdysozoa</taxon>
        <taxon>Arthropoda</taxon>
        <taxon>Chelicerata</taxon>
        <taxon>Arachnida</taxon>
        <taxon>Acari</taxon>
        <taxon>Acariformes</taxon>
        <taxon>Trombidiformes</taxon>
        <taxon>Prostigmata</taxon>
        <taxon>Eupodina</taxon>
        <taxon>Eriophyoidea</taxon>
        <taxon>Phytoptidae</taxon>
        <taxon>Fragariocoptes</taxon>
    </lineage>
</organism>
<dbReference type="InterPro" id="IPR011009">
    <property type="entry name" value="Kinase-like_dom_sf"/>
</dbReference>
<dbReference type="SUPFAM" id="SSF56112">
    <property type="entry name" value="Protein kinase-like (PK-like)"/>
    <property type="match status" value="1"/>
</dbReference>
<evidence type="ECO:0000313" key="16">
    <source>
        <dbReference type="Proteomes" id="UP000825002"/>
    </source>
</evidence>
<evidence type="ECO:0000256" key="1">
    <source>
        <dbReference type="ARBA" id="ARBA00022527"/>
    </source>
</evidence>
<evidence type="ECO:0000256" key="3">
    <source>
        <dbReference type="ARBA" id="ARBA00022741"/>
    </source>
</evidence>
<feature type="non-terminal residue" evidence="15">
    <location>
        <position position="1"/>
    </location>
</feature>
<evidence type="ECO:0000256" key="6">
    <source>
        <dbReference type="ARBA" id="ARBA00023137"/>
    </source>
</evidence>
<keyword evidence="6" id="KW-0829">Tyrosine-protein kinase</keyword>
<keyword evidence="1 13" id="KW-0723">Serine/threonine-protein kinase</keyword>
<reference evidence="15 16" key="1">
    <citation type="submission" date="2020-10" db="EMBL/GenBank/DDBJ databases">
        <authorList>
            <person name="Klimov P.B."/>
            <person name="Dyachkov S.M."/>
            <person name="Chetverikov P.E."/>
        </authorList>
    </citation>
    <scope>NUCLEOTIDE SEQUENCE [LARGE SCALE GENOMIC DNA]</scope>
    <source>
        <strain evidence="15">BMOC 18-1129-001#AD2665</strain>
        <tissue evidence="15">Entire mites</tissue>
    </source>
</reference>
<evidence type="ECO:0000256" key="12">
    <source>
        <dbReference type="PROSITE-ProRule" id="PRU10141"/>
    </source>
</evidence>
<dbReference type="Gene3D" id="3.30.200.20">
    <property type="entry name" value="Phosphorylase Kinase, domain 1"/>
    <property type="match status" value="1"/>
</dbReference>
<comment type="catalytic activity">
    <reaction evidence="10">
        <text>L-threonyl-[protein] + ATP = O-phospho-L-threonyl-[protein] + ADP + H(+)</text>
        <dbReference type="Rhea" id="RHEA:46608"/>
        <dbReference type="Rhea" id="RHEA-COMP:11060"/>
        <dbReference type="Rhea" id="RHEA-COMP:11605"/>
        <dbReference type="ChEBI" id="CHEBI:15378"/>
        <dbReference type="ChEBI" id="CHEBI:30013"/>
        <dbReference type="ChEBI" id="CHEBI:30616"/>
        <dbReference type="ChEBI" id="CHEBI:61977"/>
        <dbReference type="ChEBI" id="CHEBI:456216"/>
        <dbReference type="EC" id="2.7.12.2"/>
    </reaction>
</comment>